<dbReference type="EMBL" id="CADCVD010000031">
    <property type="protein sequence ID" value="CAA9434464.1"/>
    <property type="molecule type" value="Genomic_DNA"/>
</dbReference>
<dbReference type="InterPro" id="IPR045155">
    <property type="entry name" value="Beta-lactam_cat"/>
</dbReference>
<feature type="region of interest" description="Disordered" evidence="1">
    <location>
        <begin position="217"/>
        <end position="251"/>
    </location>
</feature>
<name>A0A6J4Q6S3_9ACTN</name>
<dbReference type="PANTHER" id="PTHR35333:SF3">
    <property type="entry name" value="BETA-LACTAMASE-TYPE TRANSPEPTIDASE FOLD CONTAINING PROTEIN"/>
    <property type="match status" value="1"/>
</dbReference>
<dbReference type="AlphaFoldDB" id="A0A6J4Q6S3"/>
<dbReference type="EC" id="3.5.2.6" evidence="3"/>
<gene>
    <name evidence="3" type="ORF">AVDCRST_MAG37-869</name>
</gene>
<sequence>MRKRFKSYGPRRRLEENGWNVSRRRLFGLRRRWRSLGMLAILLVSVTCALLALDLASGGTGSFGEYLSALSGKTSLSSNEEPSAPAESPTPEAGPVPESAAAEQSEETPESLAYKAVAAEIPGMTPESIKGIYKSKLDPAWASVRVEGPEDEGVYMLFFKRQDETWTALKSIRADEPENPEYEDIVLDGVPEDLIGSVYPQNAAISEPSGLLAQPVEPGSLPAVDSAQAPAAKAASEEVPEEDRERVEEGLEEARKTIEKYGNVREGTAGVYVQDLEGGWGYGVNPDETFFSASVIKIPIMVAVYRRIDEGRFSLKEEFPTAPEDWAAGAGTLQFQEAGGYHTVEEYLRVMMTQSDNVATNALTRLVGGPEYVNAVSASLGATNTMLYQKVTSERAAIPQLDNRTTPRDMSSILKNVYTGRAASPESCQEMVDLMRSNDLQSSLRDGLPEGTEVANKGGWLYKVYDEAGIVAHEDNPYTIAIFSKHGSADVEEGKALLRDISAGVWQAQGG</sequence>
<dbReference type="InterPro" id="IPR000871">
    <property type="entry name" value="Beta-lactam_class-A"/>
</dbReference>
<dbReference type="SUPFAM" id="SSF56601">
    <property type="entry name" value="beta-lactamase/transpeptidase-like"/>
    <property type="match status" value="1"/>
</dbReference>
<dbReference type="InterPro" id="IPR012338">
    <property type="entry name" value="Beta-lactam/transpept-like"/>
</dbReference>
<dbReference type="GO" id="GO:0030655">
    <property type="term" value="P:beta-lactam antibiotic catabolic process"/>
    <property type="evidence" value="ECO:0007669"/>
    <property type="project" value="InterPro"/>
</dbReference>
<reference evidence="3" key="1">
    <citation type="submission" date="2020-02" db="EMBL/GenBank/DDBJ databases">
        <authorList>
            <person name="Meier V. D."/>
        </authorList>
    </citation>
    <scope>NUCLEOTIDE SEQUENCE</scope>
    <source>
        <strain evidence="3">AVDCRST_MAG37</strain>
    </source>
</reference>
<dbReference type="PANTHER" id="PTHR35333">
    <property type="entry name" value="BETA-LACTAMASE"/>
    <property type="match status" value="1"/>
</dbReference>
<dbReference type="Gene3D" id="3.40.710.10">
    <property type="entry name" value="DD-peptidase/beta-lactamase superfamily"/>
    <property type="match status" value="1"/>
</dbReference>
<proteinExistence type="predicted"/>
<feature type="compositionally biased region" description="Low complexity" evidence="1">
    <location>
        <begin position="77"/>
        <end position="93"/>
    </location>
</feature>
<evidence type="ECO:0000256" key="1">
    <source>
        <dbReference type="SAM" id="MobiDB-lite"/>
    </source>
</evidence>
<keyword evidence="3" id="KW-0378">Hydrolase</keyword>
<dbReference type="Pfam" id="PF13354">
    <property type="entry name" value="Beta-lactamase2"/>
    <property type="match status" value="1"/>
</dbReference>
<dbReference type="GO" id="GO:0046677">
    <property type="term" value="P:response to antibiotic"/>
    <property type="evidence" value="ECO:0007669"/>
    <property type="project" value="InterPro"/>
</dbReference>
<feature type="domain" description="Beta-lactamase class A catalytic" evidence="2">
    <location>
        <begin position="270"/>
        <end position="483"/>
    </location>
</feature>
<feature type="compositionally biased region" description="Low complexity" evidence="1">
    <location>
        <begin position="223"/>
        <end position="234"/>
    </location>
</feature>
<evidence type="ECO:0000259" key="2">
    <source>
        <dbReference type="Pfam" id="PF13354"/>
    </source>
</evidence>
<dbReference type="GO" id="GO:0008800">
    <property type="term" value="F:beta-lactamase activity"/>
    <property type="evidence" value="ECO:0007669"/>
    <property type="project" value="UniProtKB-EC"/>
</dbReference>
<protein>
    <submittedName>
        <fullName evidence="3">Beta-lactamase</fullName>
        <ecNumber evidence="3">3.5.2.6</ecNumber>
    </submittedName>
</protein>
<accession>A0A6J4Q6S3</accession>
<organism evidence="3">
    <name type="scientific">uncultured Rubrobacteraceae bacterium</name>
    <dbReference type="NCBI Taxonomy" id="349277"/>
    <lineage>
        <taxon>Bacteria</taxon>
        <taxon>Bacillati</taxon>
        <taxon>Actinomycetota</taxon>
        <taxon>Rubrobacteria</taxon>
        <taxon>Rubrobacterales</taxon>
        <taxon>Rubrobacteraceae</taxon>
        <taxon>environmental samples</taxon>
    </lineage>
</organism>
<evidence type="ECO:0000313" key="3">
    <source>
        <dbReference type="EMBL" id="CAA9434464.1"/>
    </source>
</evidence>
<feature type="region of interest" description="Disordered" evidence="1">
    <location>
        <begin position="74"/>
        <end position="111"/>
    </location>
</feature>